<dbReference type="AlphaFoldDB" id="A0A0K2V9E4"/>
<feature type="region of interest" description="Disordered" evidence="1">
    <location>
        <begin position="82"/>
        <end position="125"/>
    </location>
</feature>
<protein>
    <submittedName>
        <fullName evidence="2">Uncharacterized protein</fullName>
    </submittedName>
</protein>
<feature type="compositionally biased region" description="Acidic residues" evidence="1">
    <location>
        <begin position="20"/>
        <end position="36"/>
    </location>
</feature>
<dbReference type="EMBL" id="HACA01029807">
    <property type="protein sequence ID" value="CDW47168.1"/>
    <property type="molecule type" value="Transcribed_RNA"/>
</dbReference>
<organism evidence="2">
    <name type="scientific">Lepeophtheirus salmonis</name>
    <name type="common">Salmon louse</name>
    <name type="synonym">Caligus salmonis</name>
    <dbReference type="NCBI Taxonomy" id="72036"/>
    <lineage>
        <taxon>Eukaryota</taxon>
        <taxon>Metazoa</taxon>
        <taxon>Ecdysozoa</taxon>
        <taxon>Arthropoda</taxon>
        <taxon>Crustacea</taxon>
        <taxon>Multicrustacea</taxon>
        <taxon>Hexanauplia</taxon>
        <taxon>Copepoda</taxon>
        <taxon>Siphonostomatoida</taxon>
        <taxon>Caligidae</taxon>
        <taxon>Lepeophtheirus</taxon>
    </lineage>
</organism>
<accession>A0A0K2V9E4</accession>
<sequence length="342" mass="39415">LVSSSKMDELESTNSGETNNGEEEEEEGEGEEEEDTGLTFSRELGDGESTSPNNTIQGTFFYIFYRPTKPLSNSSFQSSELPAAIQKKASKSTRNFSDRARRSRSEVRRQQQKTEPLDNRAWSKSPVKCRYRRPKNFLQTKPIPDLSERLSNSSSTSSFTQSLEKKRRNKFADVIRLPEPYGNITSDEVKRWCKDLKNTGVVGPESHNYEIYSKLEFVNALIFKVSRLGKQGLINKQSLLLLVCDIAGYEIEEKHIRKSTYSLFEFSRKLSIQRESCQPLDKIKLDLLGCTWEPPVATAREVPQKRPPTAKPMEPEFYEFEDKKIEADYKKLWAKCRDLENY</sequence>
<feature type="non-terminal residue" evidence="2">
    <location>
        <position position="1"/>
    </location>
</feature>
<feature type="compositionally biased region" description="Low complexity" evidence="1">
    <location>
        <begin position="149"/>
        <end position="162"/>
    </location>
</feature>
<feature type="region of interest" description="Disordered" evidence="1">
    <location>
        <begin position="142"/>
        <end position="162"/>
    </location>
</feature>
<feature type="non-terminal residue" evidence="2">
    <location>
        <position position="342"/>
    </location>
</feature>
<name>A0A0K2V9E4_LEPSM</name>
<feature type="region of interest" description="Disordered" evidence="1">
    <location>
        <begin position="1"/>
        <end position="55"/>
    </location>
</feature>
<feature type="compositionally biased region" description="Basic and acidic residues" evidence="1">
    <location>
        <begin position="96"/>
        <end position="109"/>
    </location>
</feature>
<evidence type="ECO:0000313" key="2">
    <source>
        <dbReference type="EMBL" id="CDW47168.1"/>
    </source>
</evidence>
<proteinExistence type="predicted"/>
<evidence type="ECO:0000256" key="1">
    <source>
        <dbReference type="SAM" id="MobiDB-lite"/>
    </source>
</evidence>
<reference evidence="2" key="1">
    <citation type="submission" date="2014-05" db="EMBL/GenBank/DDBJ databases">
        <authorList>
            <person name="Chronopoulou M."/>
        </authorList>
    </citation>
    <scope>NUCLEOTIDE SEQUENCE</scope>
    <source>
        <tissue evidence="2">Whole organism</tissue>
    </source>
</reference>